<feature type="compositionally biased region" description="Basic and acidic residues" evidence="4">
    <location>
        <begin position="438"/>
        <end position="449"/>
    </location>
</feature>
<evidence type="ECO:0000256" key="4">
    <source>
        <dbReference type="SAM" id="MobiDB-lite"/>
    </source>
</evidence>
<feature type="region of interest" description="Disordered" evidence="4">
    <location>
        <begin position="1"/>
        <end position="189"/>
    </location>
</feature>
<feature type="compositionally biased region" description="Low complexity" evidence="4">
    <location>
        <begin position="505"/>
        <end position="517"/>
    </location>
</feature>
<feature type="domain" description="Sas10 C-terminal" evidence="5">
    <location>
        <begin position="704"/>
        <end position="782"/>
    </location>
</feature>
<feature type="compositionally biased region" description="Acidic residues" evidence="4">
    <location>
        <begin position="465"/>
        <end position="483"/>
    </location>
</feature>
<evidence type="ECO:0000256" key="2">
    <source>
        <dbReference type="ARBA" id="ARBA00010979"/>
    </source>
</evidence>
<dbReference type="AlphaFoldDB" id="A0AAX4JSP3"/>
<evidence type="ECO:0000313" key="6">
    <source>
        <dbReference type="EMBL" id="WWC88405.1"/>
    </source>
</evidence>
<feature type="compositionally biased region" description="Basic and acidic residues" evidence="4">
    <location>
        <begin position="604"/>
        <end position="618"/>
    </location>
</feature>
<comment type="subcellular location">
    <subcellularLocation>
        <location evidence="1">Nucleus</location>
    </subcellularLocation>
</comment>
<dbReference type="GO" id="GO:0000462">
    <property type="term" value="P:maturation of SSU-rRNA from tricistronic rRNA transcript (SSU-rRNA, 5.8S rRNA, LSU-rRNA)"/>
    <property type="evidence" value="ECO:0007669"/>
    <property type="project" value="TreeGrafter"/>
</dbReference>
<keyword evidence="7" id="KW-1185">Reference proteome</keyword>
<dbReference type="EMBL" id="CP144101">
    <property type="protein sequence ID" value="WWC88405.1"/>
    <property type="molecule type" value="Genomic_DNA"/>
</dbReference>
<feature type="compositionally biased region" description="Basic residues" evidence="4">
    <location>
        <begin position="725"/>
        <end position="738"/>
    </location>
</feature>
<feature type="compositionally biased region" description="Acidic residues" evidence="4">
    <location>
        <begin position="651"/>
        <end position="664"/>
    </location>
</feature>
<keyword evidence="3" id="KW-0539">Nucleus</keyword>
<reference evidence="6 7" key="1">
    <citation type="submission" date="2024-01" db="EMBL/GenBank/DDBJ databases">
        <title>Comparative genomics of Cryptococcus and Kwoniella reveals pathogenesis evolution and contrasting modes of karyotype evolution via chromosome fusion or intercentromeric recombination.</title>
        <authorList>
            <person name="Coelho M.A."/>
            <person name="David-Palma M."/>
            <person name="Shea T."/>
            <person name="Bowers K."/>
            <person name="McGinley-Smith S."/>
            <person name="Mohammad A.W."/>
            <person name="Gnirke A."/>
            <person name="Yurkov A.M."/>
            <person name="Nowrousian M."/>
            <person name="Sun S."/>
            <person name="Cuomo C.A."/>
            <person name="Heitman J."/>
        </authorList>
    </citation>
    <scope>NUCLEOTIDE SEQUENCE [LARGE SCALE GENOMIC DNA]</scope>
    <source>
        <strain evidence="6 7">CBS 6074</strain>
    </source>
</reference>
<evidence type="ECO:0000259" key="5">
    <source>
        <dbReference type="Pfam" id="PF09368"/>
    </source>
</evidence>
<feature type="compositionally biased region" description="Low complexity" evidence="4">
    <location>
        <begin position="531"/>
        <end position="547"/>
    </location>
</feature>
<feature type="compositionally biased region" description="Acidic residues" evidence="4">
    <location>
        <begin position="139"/>
        <end position="149"/>
    </location>
</feature>
<feature type="compositionally biased region" description="Acidic residues" evidence="4">
    <location>
        <begin position="626"/>
        <end position="636"/>
    </location>
</feature>
<dbReference type="RefSeq" id="XP_066075168.1">
    <property type="nucleotide sequence ID" value="XM_066219071.1"/>
</dbReference>
<evidence type="ECO:0000256" key="1">
    <source>
        <dbReference type="ARBA" id="ARBA00004123"/>
    </source>
</evidence>
<dbReference type="Proteomes" id="UP001355207">
    <property type="component" value="Chromosome 4"/>
</dbReference>
<feature type="compositionally biased region" description="Low complexity" evidence="4">
    <location>
        <begin position="11"/>
        <end position="23"/>
    </location>
</feature>
<feature type="compositionally biased region" description="Acidic residues" evidence="4">
    <location>
        <begin position="418"/>
        <end position="437"/>
    </location>
</feature>
<dbReference type="Pfam" id="PF09368">
    <property type="entry name" value="Sas10"/>
    <property type="match status" value="1"/>
</dbReference>
<name>A0AAX4JSP3_9TREE</name>
<feature type="compositionally biased region" description="Basic residues" evidence="4">
    <location>
        <begin position="450"/>
        <end position="459"/>
    </location>
</feature>
<sequence length="782" mass="88395">MAKKRTGEGVSSGSKPAAAPGAKINKIDKYEDTLEPGSVDDFMFKRDQISFNDQNESDDEDINANEGEEVLSLKIPKKSKKAEIEDEGEYDDDGEEDLPKKKQRKEKKKIDLNGKGRFGKPIESSSDEDEDLSGRSDSDDNSEDDSDDENWGRQYYSKPSNRREKEDGKIDDEKREEEREMEEREVKRLQKKSRELLDLEDFGLIQDDDDDLSISIQPLTESKAEPQSVPKPALPNSNDPQTLLRHLQSNEPVKLALARDFPLIVKKLEKTSRGIKKMENEKGDGELHKGLGWLHYQTLLTYATTLAFYIHLSSLPPSERGDGEINIIPRLLQLKEGLAMLEDLDFAAGSVSDGAFNLNPRMGLGEDEDDEELKEGKLELLKRMQNTNGDEDEENEDDWEDDDEMDDSNDLWGKEGLEEGELEALLQDAEDDDEADELKEMIKLAEKSKSRSKKSKAKTSKSVDNEDDDDDMLDLDDIALDEVEISKKEKSKKKKEKKEKKSKTSSKAESSSNTAKSTPAFTPLAEPEFFSSAIGSSSSSSKNNNKYDNSEDDVIGDSISLQSADYQDKQMRKKSLAFHTSKINSTLARREQGRMNRMGGDEDLPYRDKRKSRDDALKRNQVAQPEGEDLDVDADVDSVSRPYKRSRKDQDDEDATGDDDDTGDYYELVKRRRKEEKDAKDAENDQYQADKLTAIASYDDITNEGGPRGLTRAIEKNRGLTPNRSKSKGGRNPRVKKRQQYEKAQKKLSSQRSVYKGGENAYGSQYKGEKTGISKVIKSRKF</sequence>
<feature type="compositionally biased region" description="Acidic residues" evidence="4">
    <location>
        <begin position="84"/>
        <end position="96"/>
    </location>
</feature>
<evidence type="ECO:0000256" key="3">
    <source>
        <dbReference type="ARBA" id="ARBA00023242"/>
    </source>
</evidence>
<dbReference type="GO" id="GO:0032040">
    <property type="term" value="C:small-subunit processome"/>
    <property type="evidence" value="ECO:0007669"/>
    <property type="project" value="TreeGrafter"/>
</dbReference>
<gene>
    <name evidence="6" type="ORF">L201_003316</name>
</gene>
<feature type="compositionally biased region" description="Basic residues" evidence="4">
    <location>
        <begin position="489"/>
        <end position="504"/>
    </location>
</feature>
<evidence type="ECO:0000313" key="7">
    <source>
        <dbReference type="Proteomes" id="UP001355207"/>
    </source>
</evidence>
<protein>
    <recommendedName>
        <fullName evidence="5">Sas10 C-terminal domain-containing protein</fullName>
    </recommendedName>
</protein>
<dbReference type="PANTHER" id="PTHR13237:SF8">
    <property type="entry name" value="SOMETHING ABOUT SILENCING PROTEIN 10"/>
    <property type="match status" value="1"/>
</dbReference>
<feature type="compositionally biased region" description="Acidic residues" evidence="4">
    <location>
        <begin position="55"/>
        <end position="69"/>
    </location>
</feature>
<dbReference type="InterPro" id="IPR018972">
    <property type="entry name" value="Sas10_C_dom"/>
</dbReference>
<accession>A0AAX4JSP3</accession>
<dbReference type="PANTHER" id="PTHR13237">
    <property type="entry name" value="SOMETHING ABOUT SILENCING PROTEIN 10-RELATED"/>
    <property type="match status" value="1"/>
</dbReference>
<feature type="compositionally biased region" description="Basic and acidic residues" evidence="4">
    <location>
        <begin position="161"/>
        <end position="189"/>
    </location>
</feature>
<dbReference type="GeneID" id="91093986"/>
<organism evidence="6 7">
    <name type="scientific">Kwoniella dendrophila CBS 6074</name>
    <dbReference type="NCBI Taxonomy" id="1295534"/>
    <lineage>
        <taxon>Eukaryota</taxon>
        <taxon>Fungi</taxon>
        <taxon>Dikarya</taxon>
        <taxon>Basidiomycota</taxon>
        <taxon>Agaricomycotina</taxon>
        <taxon>Tremellomycetes</taxon>
        <taxon>Tremellales</taxon>
        <taxon>Cryptococcaceae</taxon>
        <taxon>Kwoniella</taxon>
    </lineage>
</organism>
<proteinExistence type="inferred from homology"/>
<feature type="compositionally biased region" description="Acidic residues" evidence="4">
    <location>
        <begin position="389"/>
        <end position="409"/>
    </location>
</feature>
<feature type="region of interest" description="Disordered" evidence="4">
    <location>
        <begin position="382"/>
        <end position="782"/>
    </location>
</feature>
<comment type="similarity">
    <text evidence="2">Belongs to the SAS10 family.</text>
</comment>